<evidence type="ECO:0000313" key="3">
    <source>
        <dbReference type="Proteomes" id="UP000765509"/>
    </source>
</evidence>
<dbReference type="InterPro" id="IPR057670">
    <property type="entry name" value="SH3_retrovirus"/>
</dbReference>
<proteinExistence type="predicted"/>
<keyword evidence="3" id="KW-1185">Reference proteome</keyword>
<evidence type="ECO:0000259" key="1">
    <source>
        <dbReference type="Pfam" id="PF25597"/>
    </source>
</evidence>
<gene>
    <name evidence="2" type="ORF">O181_017137</name>
</gene>
<accession>A0A9Q3C719</accession>
<reference evidence="2" key="1">
    <citation type="submission" date="2021-03" db="EMBL/GenBank/DDBJ databases">
        <title>Draft genome sequence of rust myrtle Austropuccinia psidii MF-1, a brazilian biotype.</title>
        <authorList>
            <person name="Quecine M.C."/>
            <person name="Pachon D.M.R."/>
            <person name="Bonatelli M.L."/>
            <person name="Correr F.H."/>
            <person name="Franceschini L.M."/>
            <person name="Leite T.F."/>
            <person name="Margarido G.R.A."/>
            <person name="Almeida C.A."/>
            <person name="Ferrarezi J.A."/>
            <person name="Labate C.A."/>
        </authorList>
    </citation>
    <scope>NUCLEOTIDE SEQUENCE</scope>
    <source>
        <strain evidence="2">MF-1</strain>
    </source>
</reference>
<comment type="caution">
    <text evidence="2">The sequence shown here is derived from an EMBL/GenBank/DDBJ whole genome shotgun (WGS) entry which is preliminary data.</text>
</comment>
<evidence type="ECO:0000313" key="2">
    <source>
        <dbReference type="EMBL" id="MBW0477422.1"/>
    </source>
</evidence>
<protein>
    <recommendedName>
        <fullName evidence="1">Retroviral polymerase SH3-like domain-containing protein</fullName>
    </recommendedName>
</protein>
<dbReference type="Pfam" id="PF25597">
    <property type="entry name" value="SH3_retrovirus"/>
    <property type="match status" value="1"/>
</dbReference>
<name>A0A9Q3C719_9BASI</name>
<dbReference type="AlphaFoldDB" id="A0A9Q3C719"/>
<sequence length="128" mass="14933">MYLVNSIPTPSRNNQSPYFLWTGVASKIQMIRTFGCKVISHIPRNHLNWKLAPTGENRILLGITNEYAYCIFKISDNKVYTSRHATLFENNFPTLNNCEESNNMIPNTSWNDFVEEDNFYDCLEEVEE</sequence>
<dbReference type="Proteomes" id="UP000765509">
    <property type="component" value="Unassembled WGS sequence"/>
</dbReference>
<dbReference type="OrthoDB" id="7691805at2759"/>
<organism evidence="2 3">
    <name type="scientific">Austropuccinia psidii MF-1</name>
    <dbReference type="NCBI Taxonomy" id="1389203"/>
    <lineage>
        <taxon>Eukaryota</taxon>
        <taxon>Fungi</taxon>
        <taxon>Dikarya</taxon>
        <taxon>Basidiomycota</taxon>
        <taxon>Pucciniomycotina</taxon>
        <taxon>Pucciniomycetes</taxon>
        <taxon>Pucciniales</taxon>
        <taxon>Sphaerophragmiaceae</taxon>
        <taxon>Austropuccinia</taxon>
    </lineage>
</organism>
<dbReference type="EMBL" id="AVOT02004805">
    <property type="protein sequence ID" value="MBW0477422.1"/>
    <property type="molecule type" value="Genomic_DNA"/>
</dbReference>
<feature type="domain" description="Retroviral polymerase SH3-like" evidence="1">
    <location>
        <begin position="36"/>
        <end position="97"/>
    </location>
</feature>